<protein>
    <recommendedName>
        <fullName evidence="9">NADH-ubiquinone oxidoreductase 213 kDa subunit</fullName>
    </recommendedName>
</protein>
<sequence>MASHDDVYHPRDTLANTANTTLQLTTAGAIIAGVQNTMRKQNVGAMGIITRSGGTIALFASVGFLYQFTKDVTANLRQKDDTYGEAFAGFMGGTAVGVARGSMPMVLGAGAGFGVACATFKYTQGFRGYNIKEDSEDEVARKEEMRKMRRRPLQETLEQLGEGRGIYGPGYEERRRERLLAKYGIDVKEAQEQFRQKNVDPTASL</sequence>
<dbReference type="OrthoDB" id="1913277at2759"/>
<keyword evidence="8" id="KW-1185">Reference proteome</keyword>
<evidence type="ECO:0000256" key="4">
    <source>
        <dbReference type="ARBA" id="ARBA00022989"/>
    </source>
</evidence>
<proteinExistence type="predicted"/>
<evidence type="ECO:0000313" key="7">
    <source>
        <dbReference type="EMBL" id="KAF1970374.1"/>
    </source>
</evidence>
<dbReference type="GO" id="GO:0006120">
    <property type="term" value="P:mitochondrial electron transport, NADH to ubiquinone"/>
    <property type="evidence" value="ECO:0007669"/>
    <property type="project" value="InterPro"/>
</dbReference>
<keyword evidence="3" id="KW-0999">Mitochondrion inner membrane</keyword>
<evidence type="ECO:0000256" key="1">
    <source>
        <dbReference type="ARBA" id="ARBA00004448"/>
    </source>
</evidence>
<comment type="subcellular location">
    <subcellularLocation>
        <location evidence="1">Mitochondrion inner membrane</location>
        <topology evidence="1">Multi-pass membrane protein</topology>
    </subcellularLocation>
</comment>
<dbReference type="PANTHER" id="PTHR21382:SF1">
    <property type="entry name" value="NADH DEHYDROGENASE [UBIQUINONE] 1 ALPHA SUBCOMPLEX SUBUNIT 11"/>
    <property type="match status" value="1"/>
</dbReference>
<dbReference type="Proteomes" id="UP000800036">
    <property type="component" value="Unassembled WGS sequence"/>
</dbReference>
<evidence type="ECO:0000256" key="5">
    <source>
        <dbReference type="ARBA" id="ARBA00023128"/>
    </source>
</evidence>
<keyword evidence="6" id="KW-0472">Membrane</keyword>
<dbReference type="GO" id="GO:0045271">
    <property type="term" value="C:respiratory chain complex I"/>
    <property type="evidence" value="ECO:0007669"/>
    <property type="project" value="InterPro"/>
</dbReference>
<keyword evidence="5" id="KW-0496">Mitochondrion</keyword>
<evidence type="ECO:0000256" key="3">
    <source>
        <dbReference type="ARBA" id="ARBA00022792"/>
    </source>
</evidence>
<dbReference type="EMBL" id="ML976701">
    <property type="protein sequence ID" value="KAF1970374.1"/>
    <property type="molecule type" value="Genomic_DNA"/>
</dbReference>
<organism evidence="7 8">
    <name type="scientific">Bimuria novae-zelandiae CBS 107.79</name>
    <dbReference type="NCBI Taxonomy" id="1447943"/>
    <lineage>
        <taxon>Eukaryota</taxon>
        <taxon>Fungi</taxon>
        <taxon>Dikarya</taxon>
        <taxon>Ascomycota</taxon>
        <taxon>Pezizomycotina</taxon>
        <taxon>Dothideomycetes</taxon>
        <taxon>Pleosporomycetidae</taxon>
        <taxon>Pleosporales</taxon>
        <taxon>Massarineae</taxon>
        <taxon>Didymosphaeriaceae</taxon>
        <taxon>Bimuria</taxon>
    </lineage>
</organism>
<evidence type="ECO:0000256" key="2">
    <source>
        <dbReference type="ARBA" id="ARBA00022692"/>
    </source>
</evidence>
<dbReference type="InterPro" id="IPR039205">
    <property type="entry name" value="NDUFA11"/>
</dbReference>
<name>A0A6A5V042_9PLEO</name>
<dbReference type="PANTHER" id="PTHR21382">
    <property type="entry name" value="NADH-UBIQUINONE OXIDOREDUCTASE SUBUNIT"/>
    <property type="match status" value="1"/>
</dbReference>
<gene>
    <name evidence="7" type="ORF">BU23DRAFT_538077</name>
</gene>
<keyword evidence="4" id="KW-1133">Transmembrane helix</keyword>
<evidence type="ECO:0008006" key="9">
    <source>
        <dbReference type="Google" id="ProtNLM"/>
    </source>
</evidence>
<dbReference type="GO" id="GO:0005743">
    <property type="term" value="C:mitochondrial inner membrane"/>
    <property type="evidence" value="ECO:0007669"/>
    <property type="project" value="UniProtKB-SubCell"/>
</dbReference>
<evidence type="ECO:0000313" key="8">
    <source>
        <dbReference type="Proteomes" id="UP000800036"/>
    </source>
</evidence>
<keyword evidence="2" id="KW-0812">Transmembrane</keyword>
<accession>A0A6A5V042</accession>
<evidence type="ECO:0000256" key="6">
    <source>
        <dbReference type="ARBA" id="ARBA00023136"/>
    </source>
</evidence>
<reference evidence="7" key="1">
    <citation type="journal article" date="2020" name="Stud. Mycol.">
        <title>101 Dothideomycetes genomes: a test case for predicting lifestyles and emergence of pathogens.</title>
        <authorList>
            <person name="Haridas S."/>
            <person name="Albert R."/>
            <person name="Binder M."/>
            <person name="Bloem J."/>
            <person name="Labutti K."/>
            <person name="Salamov A."/>
            <person name="Andreopoulos B."/>
            <person name="Baker S."/>
            <person name="Barry K."/>
            <person name="Bills G."/>
            <person name="Bluhm B."/>
            <person name="Cannon C."/>
            <person name="Castanera R."/>
            <person name="Culley D."/>
            <person name="Daum C."/>
            <person name="Ezra D."/>
            <person name="Gonzalez J."/>
            <person name="Henrissat B."/>
            <person name="Kuo A."/>
            <person name="Liang C."/>
            <person name="Lipzen A."/>
            <person name="Lutzoni F."/>
            <person name="Magnuson J."/>
            <person name="Mondo S."/>
            <person name="Nolan M."/>
            <person name="Ohm R."/>
            <person name="Pangilinan J."/>
            <person name="Park H.-J."/>
            <person name="Ramirez L."/>
            <person name="Alfaro M."/>
            <person name="Sun H."/>
            <person name="Tritt A."/>
            <person name="Yoshinaga Y."/>
            <person name="Zwiers L.-H."/>
            <person name="Turgeon B."/>
            <person name="Goodwin S."/>
            <person name="Spatafora J."/>
            <person name="Crous P."/>
            <person name="Grigoriev I."/>
        </authorList>
    </citation>
    <scope>NUCLEOTIDE SEQUENCE</scope>
    <source>
        <strain evidence="7">CBS 107.79</strain>
    </source>
</reference>
<dbReference type="AlphaFoldDB" id="A0A6A5V042"/>